<dbReference type="PANTHER" id="PTHR31476">
    <property type="entry name" value="PROTEIN WHAT'S THIS FACTOR 1 HOMOLOG, CHLOROPLASTIC"/>
    <property type="match status" value="1"/>
</dbReference>
<dbReference type="AlphaFoldDB" id="A0A843WK38"/>
<organism evidence="2 3">
    <name type="scientific">Colocasia esculenta</name>
    <name type="common">Wild taro</name>
    <name type="synonym">Arum esculentum</name>
    <dbReference type="NCBI Taxonomy" id="4460"/>
    <lineage>
        <taxon>Eukaryota</taxon>
        <taxon>Viridiplantae</taxon>
        <taxon>Streptophyta</taxon>
        <taxon>Embryophyta</taxon>
        <taxon>Tracheophyta</taxon>
        <taxon>Spermatophyta</taxon>
        <taxon>Magnoliopsida</taxon>
        <taxon>Liliopsida</taxon>
        <taxon>Araceae</taxon>
        <taxon>Aroideae</taxon>
        <taxon>Colocasieae</taxon>
        <taxon>Colocasia</taxon>
    </lineage>
</organism>
<dbReference type="Pfam" id="PF11955">
    <property type="entry name" value="PORR"/>
    <property type="match status" value="1"/>
</dbReference>
<dbReference type="Proteomes" id="UP000652761">
    <property type="component" value="Unassembled WGS sequence"/>
</dbReference>
<dbReference type="PANTHER" id="PTHR31476:SF3">
    <property type="entry name" value="UBIQUITIN CARBOXYL-TERMINAL HYDROLASE FAMILY PROTEIN"/>
    <property type="match status" value="1"/>
</dbReference>
<dbReference type="InterPro" id="IPR021099">
    <property type="entry name" value="PORR_domain"/>
</dbReference>
<dbReference type="EMBL" id="NMUH01003210">
    <property type="protein sequence ID" value="MQM04404.1"/>
    <property type="molecule type" value="Genomic_DNA"/>
</dbReference>
<evidence type="ECO:0000259" key="1">
    <source>
        <dbReference type="Pfam" id="PF11955"/>
    </source>
</evidence>
<evidence type="ECO:0000313" key="2">
    <source>
        <dbReference type="EMBL" id="MQM04404.1"/>
    </source>
</evidence>
<feature type="domain" description="PORR" evidence="1">
    <location>
        <begin position="56"/>
        <end position="386"/>
    </location>
</feature>
<name>A0A843WK38_COLES</name>
<proteinExistence type="predicted"/>
<dbReference type="OrthoDB" id="1898154at2759"/>
<dbReference type="InterPro" id="IPR045040">
    <property type="entry name" value="PORR_fam"/>
</dbReference>
<keyword evidence="3" id="KW-1185">Reference proteome</keyword>
<protein>
    <recommendedName>
        <fullName evidence="1">PORR domain-containing protein</fullName>
    </recommendedName>
</protein>
<gene>
    <name evidence="2" type="ORF">Taro_037206</name>
</gene>
<sequence length="423" mass="48465">MLSCSLSRRNGRALARLLRTAMATATAAAPVLPAAACHYGSFTASSVSSLKVAWRRDRRLDGAIERDKKWRLCSRVVREVLNEPGAAIPLRYLEKRRERLRLPVRVETFIARNPLLLEVYYDRVKPKTELVRFLRPSTRLSEFLREEESIRAAHEGLALAKLCKLLMMSRDKVLSAEKLLHVKRDFGFPNDFLVSLVPKYPEYLRLVGGPGEGNSFLELVSWNDGFAQSVIQRRAEEESQLTGIRMRPNFEVRLPRGFYLKKEMREWTRDWLDLPYISPYEDASGMHPASPEMEKRMVGLLHEFLSLTVLRRAAVPSVGKFAEEFVLSNSFSNAFTRHSGIFYLSLKGGITTAMLREAYDGEGELVDRDPLLEIKDKFVELLEEGHQEWLGQQRLRGEAVQKDMELVARDETELNKDDHGEVI</sequence>
<dbReference type="GO" id="GO:0003723">
    <property type="term" value="F:RNA binding"/>
    <property type="evidence" value="ECO:0007669"/>
    <property type="project" value="InterPro"/>
</dbReference>
<accession>A0A843WK38</accession>
<evidence type="ECO:0000313" key="3">
    <source>
        <dbReference type="Proteomes" id="UP000652761"/>
    </source>
</evidence>
<reference evidence="2" key="1">
    <citation type="submission" date="2017-07" db="EMBL/GenBank/DDBJ databases">
        <title>Taro Niue Genome Assembly and Annotation.</title>
        <authorList>
            <person name="Atibalentja N."/>
            <person name="Keating K."/>
            <person name="Fields C.J."/>
        </authorList>
    </citation>
    <scope>NUCLEOTIDE SEQUENCE</scope>
    <source>
        <strain evidence="2">Niue_2</strain>
        <tissue evidence="2">Leaf</tissue>
    </source>
</reference>
<comment type="caution">
    <text evidence="2">The sequence shown here is derived from an EMBL/GenBank/DDBJ whole genome shotgun (WGS) entry which is preliminary data.</text>
</comment>